<proteinExistence type="predicted"/>
<evidence type="ECO:0000313" key="2">
    <source>
        <dbReference type="Proteomes" id="UP001163223"/>
    </source>
</evidence>
<dbReference type="EC" id="3.1.1.31" evidence="1"/>
<name>A0ACD4NPZ6_9HYPH</name>
<keyword evidence="2" id="KW-1185">Reference proteome</keyword>
<organism evidence="1 2">
    <name type="scientific">Antarcticirhabdus aurantiaca</name>
    <dbReference type="NCBI Taxonomy" id="2606717"/>
    <lineage>
        <taxon>Bacteria</taxon>
        <taxon>Pseudomonadati</taxon>
        <taxon>Pseudomonadota</taxon>
        <taxon>Alphaproteobacteria</taxon>
        <taxon>Hyphomicrobiales</taxon>
        <taxon>Aurantimonadaceae</taxon>
        <taxon>Antarcticirhabdus</taxon>
    </lineage>
</organism>
<evidence type="ECO:0000313" key="1">
    <source>
        <dbReference type="EMBL" id="WAJ28834.1"/>
    </source>
</evidence>
<gene>
    <name evidence="1" type="primary">pgl</name>
    <name evidence="1" type="ORF">OXU80_00855</name>
</gene>
<protein>
    <submittedName>
        <fullName evidence="1">6-phosphogluconolactonase</fullName>
        <ecNumber evidence="1">3.1.1.31</ecNumber>
    </submittedName>
</protein>
<sequence>MRDPAIHRYPDRQTLAEALAAGVAAVLAGGIATRGRARLAVSGGSTPALFFDHLAKTAIDWRDVCVTLVDERWVPDDHPRSNARLVKERLLVGPAAAAHFEPLFTGAARPQDALDELSAAFETESPCFDAVILGMGADGHTASFFPDAAELDAVTDADRRDLVSGITAPSAGEPRITLTLRPLALSRFLALHIEGEEKLAVLNRALEDGPVRELPVRAVLRASRPDPVSVFWAP</sequence>
<keyword evidence="1" id="KW-0378">Hydrolase</keyword>
<dbReference type="EMBL" id="CP113520">
    <property type="protein sequence ID" value="WAJ28834.1"/>
    <property type="molecule type" value="Genomic_DNA"/>
</dbReference>
<accession>A0ACD4NPZ6</accession>
<reference evidence="1" key="1">
    <citation type="submission" date="2022-11" db="EMBL/GenBank/DDBJ databases">
        <title>beta-Carotene-producing bacterium, Jeongeuplla avenae sp. nov., alleviates the salt stress of Arabidopsis seedlings.</title>
        <authorList>
            <person name="Jiang L."/>
            <person name="Lee J."/>
        </authorList>
    </citation>
    <scope>NUCLEOTIDE SEQUENCE</scope>
    <source>
        <strain evidence="1">DY_R2A_6</strain>
    </source>
</reference>
<dbReference type="Proteomes" id="UP001163223">
    <property type="component" value="Chromosome"/>
</dbReference>